<name>A0A6C1DMW8_SACPS</name>
<evidence type="ECO:0000256" key="1">
    <source>
        <dbReference type="ARBA" id="ARBA00004173"/>
    </source>
</evidence>
<keyword evidence="7" id="KW-1185">Reference proteome</keyword>
<comment type="subcellular location">
    <subcellularLocation>
        <location evidence="1">Mitochondrion</location>
    </subcellularLocation>
</comment>
<dbReference type="SUPFAM" id="SSF64602">
    <property type="entry name" value="F1 ATPase inhibitor, IF1, C-terminal domain"/>
    <property type="match status" value="1"/>
</dbReference>
<dbReference type="EMBL" id="CP048985">
    <property type="protein sequence ID" value="QID78408.1"/>
    <property type="molecule type" value="Genomic_DNA"/>
</dbReference>
<dbReference type="Proteomes" id="UP000501346">
    <property type="component" value="Chromosome ScIV"/>
</dbReference>
<dbReference type="GO" id="GO:0005739">
    <property type="term" value="C:mitochondrion"/>
    <property type="evidence" value="ECO:0007669"/>
    <property type="project" value="UniProtKB-SubCell"/>
</dbReference>
<keyword evidence="5" id="KW-0175">Coiled coil</keyword>
<comment type="similarity">
    <text evidence="2 4">Belongs to the ATPase inhibitor family.</text>
</comment>
<sequence>MLNRCISRNTRLPVNLRIVSRFYSDGPLGGAGPGNPQDIFIKRERAKEDYYARQQEREQLAHVKEQLKEHKKKLENLENKINNLSK</sequence>
<organism evidence="6 7">
    <name type="scientific">Saccharomyces pastorianus</name>
    <name type="common">Lager yeast</name>
    <name type="synonym">Saccharomyces cerevisiae x Saccharomyces eubayanus</name>
    <dbReference type="NCBI Taxonomy" id="27292"/>
    <lineage>
        <taxon>Eukaryota</taxon>
        <taxon>Fungi</taxon>
        <taxon>Dikarya</taxon>
        <taxon>Ascomycota</taxon>
        <taxon>Saccharomycotina</taxon>
        <taxon>Saccharomycetes</taxon>
        <taxon>Saccharomycetales</taxon>
        <taxon>Saccharomycetaceae</taxon>
        <taxon>Saccharomyces</taxon>
    </lineage>
</organism>
<dbReference type="Gene3D" id="1.20.5.500">
    <property type="entry name" value="Single helix bin"/>
    <property type="match status" value="1"/>
</dbReference>
<gene>
    <name evidence="6" type="primary">STF1_1</name>
    <name evidence="6" type="ORF">GRS66_000614</name>
</gene>
<evidence type="ECO:0000256" key="3">
    <source>
        <dbReference type="ARBA" id="ARBA00023128"/>
    </source>
</evidence>
<feature type="coiled-coil region" evidence="5">
    <location>
        <begin position="53"/>
        <end position="84"/>
    </location>
</feature>
<keyword evidence="3" id="KW-0496">Mitochondrion</keyword>
<evidence type="ECO:0000256" key="5">
    <source>
        <dbReference type="SAM" id="Coils"/>
    </source>
</evidence>
<comment type="function">
    <text evidence="4">Inhibits the enzyme activity of ATPase.</text>
</comment>
<protein>
    <recommendedName>
        <fullName evidence="4">ATPase inhibitor, mitochondrial</fullName>
    </recommendedName>
</protein>
<accession>A0A6C1DMW8</accession>
<dbReference type="InterPro" id="IPR007648">
    <property type="entry name" value="ATPase_inhibitor_mt"/>
</dbReference>
<evidence type="ECO:0000256" key="4">
    <source>
        <dbReference type="RuleBase" id="RU368087"/>
    </source>
</evidence>
<evidence type="ECO:0000313" key="6">
    <source>
        <dbReference type="EMBL" id="QID78408.1"/>
    </source>
</evidence>
<proteinExistence type="inferred from homology"/>
<reference evidence="6 7" key="1">
    <citation type="journal article" date="2019" name="BMC Genomics">
        <title>Chromosome level assembly and comparative genome analysis confirm lager-brewing yeasts originated from a single hybridization.</title>
        <authorList>
            <person name="Salazar A.N."/>
            <person name="Gorter de Vries A.R."/>
            <person name="van den Broek M."/>
            <person name="Brouwers N."/>
            <person name="de la Torre Cortes P."/>
            <person name="Kuijpers N.G.A."/>
            <person name="Daran J.G."/>
            <person name="Abeel T."/>
        </authorList>
    </citation>
    <scope>NUCLEOTIDE SEQUENCE [LARGE SCALE GENOMIC DNA]</scope>
    <source>
        <strain evidence="6 7">CBS 1483</strain>
    </source>
</reference>
<dbReference type="Pfam" id="PF04568">
    <property type="entry name" value="IATP"/>
    <property type="match status" value="1"/>
</dbReference>
<evidence type="ECO:0000313" key="7">
    <source>
        <dbReference type="Proteomes" id="UP000501346"/>
    </source>
</evidence>
<dbReference type="AlphaFoldDB" id="A0A6C1DMW8"/>
<dbReference type="FunFam" id="1.20.5.500:FF:000006">
    <property type="entry name" value="ATPase inhibitor, mitochondrial"/>
    <property type="match status" value="1"/>
</dbReference>
<evidence type="ECO:0000256" key="2">
    <source>
        <dbReference type="ARBA" id="ARBA00010901"/>
    </source>
</evidence>
<dbReference type="OrthoDB" id="5532350at2759"/>
<dbReference type="GO" id="GO:0042030">
    <property type="term" value="F:ATPase inhibitor activity"/>
    <property type="evidence" value="ECO:0007669"/>
    <property type="project" value="InterPro"/>
</dbReference>